<organism evidence="6 7">
    <name type="scientific">Papiliotrema laurentii</name>
    <name type="common">Cryptococcus laurentii</name>
    <dbReference type="NCBI Taxonomy" id="5418"/>
    <lineage>
        <taxon>Eukaryota</taxon>
        <taxon>Fungi</taxon>
        <taxon>Dikarya</taxon>
        <taxon>Basidiomycota</taxon>
        <taxon>Agaricomycotina</taxon>
        <taxon>Tremellomycetes</taxon>
        <taxon>Tremellales</taxon>
        <taxon>Rhynchogastremaceae</taxon>
        <taxon>Papiliotrema</taxon>
    </lineage>
</organism>
<sequence length="286" mass="30778">MSVHKYTGKYHTAAEPTPGVLHLSFNRPPVNAFHDDMWGELRKTIEAVEFDAQYRVIVLASSLEKYFTAGLDLADAQSTLAGRKGLDAARQAFKLNKHLVDFQGAISSLQACRLPVIVALHGACLGLAIDLASACDVRLAAANASFAIAEVNVGLAADIGTLQRFPKVVGNDSKAREYALTGRKFSAEEAKQIGFLSEVVPGGRKEVLDAALGMAKTIAEKSPVAVVSTKHLMNHARDHSIQEGLQYTAAWNMSMLQAEDTAIAMKAVLSRQTPNFPPLEPVKAKL</sequence>
<comment type="similarity">
    <text evidence="2">Belongs to the enoyl-CoA hydratase/isomerase family.</text>
</comment>
<dbReference type="GO" id="GO:0051750">
    <property type="term" value="F:delta(3,5)-delta(2,4)-dienoyl-CoA isomerase activity"/>
    <property type="evidence" value="ECO:0007669"/>
    <property type="project" value="TreeGrafter"/>
</dbReference>
<dbReference type="SUPFAM" id="SSF52096">
    <property type="entry name" value="ClpP/crotonase"/>
    <property type="match status" value="1"/>
</dbReference>
<dbReference type="CDD" id="cd06558">
    <property type="entry name" value="crotonase-like"/>
    <property type="match status" value="1"/>
</dbReference>
<name>A0AAD9FSK6_PAPLA</name>
<keyword evidence="3" id="KW-0276">Fatty acid metabolism</keyword>
<evidence type="ECO:0000313" key="6">
    <source>
        <dbReference type="EMBL" id="KAK1925405.1"/>
    </source>
</evidence>
<dbReference type="PANTHER" id="PTHR43149">
    <property type="entry name" value="ENOYL-COA HYDRATASE"/>
    <property type="match status" value="1"/>
</dbReference>
<dbReference type="InterPro" id="IPR029045">
    <property type="entry name" value="ClpP/crotonase-like_dom_sf"/>
</dbReference>
<dbReference type="InterPro" id="IPR001753">
    <property type="entry name" value="Enoyl-CoA_hydra/iso"/>
</dbReference>
<dbReference type="FunFam" id="1.10.12.10:FF:000004">
    <property type="entry name" value="Delta3,5-delta2,4-dienoyl-CoA isomerase"/>
    <property type="match status" value="1"/>
</dbReference>
<dbReference type="EMBL" id="JAODAN010000003">
    <property type="protein sequence ID" value="KAK1925405.1"/>
    <property type="molecule type" value="Genomic_DNA"/>
</dbReference>
<gene>
    <name evidence="6" type="ORF">DB88DRAFT_483806</name>
</gene>
<comment type="caution">
    <text evidence="6">The sequence shown here is derived from an EMBL/GenBank/DDBJ whole genome shotgun (WGS) entry which is preliminary data.</text>
</comment>
<evidence type="ECO:0000256" key="1">
    <source>
        <dbReference type="ARBA" id="ARBA00005005"/>
    </source>
</evidence>
<dbReference type="Gene3D" id="3.90.226.10">
    <property type="entry name" value="2-enoyl-CoA Hydratase, Chain A, domain 1"/>
    <property type="match status" value="1"/>
</dbReference>
<dbReference type="AlphaFoldDB" id="A0AAD9FSK6"/>
<dbReference type="Gene3D" id="1.10.12.10">
    <property type="entry name" value="Lyase 2-enoyl-coa Hydratase, Chain A, domain 2"/>
    <property type="match status" value="1"/>
</dbReference>
<evidence type="ECO:0000256" key="2">
    <source>
        <dbReference type="ARBA" id="ARBA00005254"/>
    </source>
</evidence>
<dbReference type="InterPro" id="IPR014748">
    <property type="entry name" value="Enoyl-CoA_hydra_C"/>
</dbReference>
<reference evidence="6" key="1">
    <citation type="submission" date="2023-02" db="EMBL/GenBank/DDBJ databases">
        <title>Identification and recombinant expression of a fungal hydrolase from Papiliotrema laurentii that hydrolyzes apple cutin and clears colloidal polyester polyurethane.</title>
        <authorList>
            <consortium name="DOE Joint Genome Institute"/>
            <person name="Roman V.A."/>
            <person name="Bojanowski C."/>
            <person name="Crable B.R."/>
            <person name="Wagner D.N."/>
            <person name="Hung C.S."/>
            <person name="Nadeau L.J."/>
            <person name="Schratz L."/>
            <person name="Haridas S."/>
            <person name="Pangilinan J."/>
            <person name="Lipzen A."/>
            <person name="Na H."/>
            <person name="Yan M."/>
            <person name="Ng V."/>
            <person name="Grigoriev I.V."/>
            <person name="Spatafora J.W."/>
            <person name="Barlow D."/>
            <person name="Biffinger J."/>
            <person name="Kelley-Loughnane N."/>
            <person name="Varaljay V.A."/>
            <person name="Crookes-Goodson W.J."/>
        </authorList>
    </citation>
    <scope>NUCLEOTIDE SEQUENCE</scope>
    <source>
        <strain evidence="6">5307AH</strain>
    </source>
</reference>
<keyword evidence="4" id="KW-0443">Lipid metabolism</keyword>
<keyword evidence="7" id="KW-1185">Reference proteome</keyword>
<comment type="pathway">
    <text evidence="1">Lipid metabolism; fatty acid beta-oxidation.</text>
</comment>
<keyword evidence="5" id="KW-0413">Isomerase</keyword>
<dbReference type="GO" id="GO:0006631">
    <property type="term" value="P:fatty acid metabolic process"/>
    <property type="evidence" value="ECO:0007669"/>
    <property type="project" value="UniProtKB-KW"/>
</dbReference>
<dbReference type="Proteomes" id="UP001182556">
    <property type="component" value="Unassembled WGS sequence"/>
</dbReference>
<dbReference type="InterPro" id="IPR045002">
    <property type="entry name" value="Ech1-like"/>
</dbReference>
<accession>A0AAD9FSK6</accession>
<protein>
    <submittedName>
        <fullName evidence="6">ClpP/crotonase-like domain-containing protein</fullName>
    </submittedName>
</protein>
<proteinExistence type="inferred from homology"/>
<evidence type="ECO:0000256" key="4">
    <source>
        <dbReference type="ARBA" id="ARBA00023098"/>
    </source>
</evidence>
<dbReference type="GO" id="GO:0005739">
    <property type="term" value="C:mitochondrion"/>
    <property type="evidence" value="ECO:0007669"/>
    <property type="project" value="TreeGrafter"/>
</dbReference>
<evidence type="ECO:0000313" key="7">
    <source>
        <dbReference type="Proteomes" id="UP001182556"/>
    </source>
</evidence>
<evidence type="ECO:0000256" key="3">
    <source>
        <dbReference type="ARBA" id="ARBA00022832"/>
    </source>
</evidence>
<dbReference type="PANTHER" id="PTHR43149:SF1">
    <property type="entry name" value="DELTA(3,5)-DELTA(2,4)-DIENOYL-COA ISOMERASE, MITOCHONDRIAL"/>
    <property type="match status" value="1"/>
</dbReference>
<dbReference type="Pfam" id="PF00378">
    <property type="entry name" value="ECH_1"/>
    <property type="match status" value="1"/>
</dbReference>
<evidence type="ECO:0000256" key="5">
    <source>
        <dbReference type="ARBA" id="ARBA00023235"/>
    </source>
</evidence>